<sequence length="43" mass="5041">MFNLQLPETQCFRGFVQFCSVSNRPVMTVVSIRIVTNFYLLIQ</sequence>
<organism evidence="1">
    <name type="scientific">Siphoviridae sp. ctwnj8</name>
    <dbReference type="NCBI Taxonomy" id="2825734"/>
    <lineage>
        <taxon>Viruses</taxon>
        <taxon>Duplodnaviria</taxon>
        <taxon>Heunggongvirae</taxon>
        <taxon>Uroviricota</taxon>
        <taxon>Caudoviricetes</taxon>
    </lineage>
</organism>
<accession>A0A8S5U047</accession>
<dbReference type="EMBL" id="BK015969">
    <property type="protein sequence ID" value="DAF87802.1"/>
    <property type="molecule type" value="Genomic_DNA"/>
</dbReference>
<reference evidence="1" key="1">
    <citation type="journal article" date="2021" name="Proc. Natl. Acad. Sci. U.S.A.">
        <title>A Catalog of Tens of Thousands of Viruses from Human Metagenomes Reveals Hidden Associations with Chronic Diseases.</title>
        <authorList>
            <person name="Tisza M.J."/>
            <person name="Buck C.B."/>
        </authorList>
    </citation>
    <scope>NUCLEOTIDE SEQUENCE</scope>
    <source>
        <strain evidence="1">Ctwnj8</strain>
    </source>
</reference>
<proteinExistence type="predicted"/>
<evidence type="ECO:0000313" key="1">
    <source>
        <dbReference type="EMBL" id="DAF87802.1"/>
    </source>
</evidence>
<protein>
    <submittedName>
        <fullName evidence="1">Uncharacterized protein</fullName>
    </submittedName>
</protein>
<name>A0A8S5U047_9CAUD</name>